<dbReference type="OrthoDB" id="8190486at2759"/>
<dbReference type="GO" id="GO:1902017">
    <property type="term" value="P:regulation of cilium assembly"/>
    <property type="evidence" value="ECO:0007669"/>
    <property type="project" value="InterPro"/>
</dbReference>
<proteinExistence type="predicted"/>
<comment type="caution">
    <text evidence="2">The sequence shown here is derived from an EMBL/GenBank/DDBJ whole genome shotgun (WGS) entry which is preliminary data.</text>
</comment>
<dbReference type="EMBL" id="JADBJN010000001">
    <property type="protein sequence ID" value="KAG5681281.1"/>
    <property type="molecule type" value="Genomic_DNA"/>
</dbReference>
<dbReference type="InterPro" id="IPR038923">
    <property type="entry name" value="Centrobin"/>
</dbReference>
<sequence>MDLNSSIASNDTDKLIRIPHNFFEVDLNDSKSYFSNEVSFMKEIDNFLIANTQKDLLNSTNHELPSYSKFVDTLQQSSNEQDTDLNIQLITIFQKKISNCQEKIAKLTKANLEKGEIIRKLKNNEGLDTENASLKQKNKLLEDEIADMINLFTKLQSKNDSLESKIENLTSNSKEINDLSKKQIQELEIRLNNFKQIEKELQTEIQELKIQCKEEKEKYIKEKSSKSELETLVNKLKLQTKQAKEENSKLQEKFDEDKKTLELKQKKIFNNIMNETSEKERKLIKELDAQRAAMKNYYQAQLESALEAKVIEFQNQLEQFQREIKSEAEERERLYNERFLSQIEMIVQKNEEEINLIKEKCAEEVDLYRIQLINATKTIENLESKLSEYQAKRKDIANNLHSIMETQWRNILEVLTCSSRPASQLDISESDNNKQQQHNQYEMMNNLSKSEENLKSELLRNYIEKLLNEPPKNERGVVCDDDKLLNRKNHAKKPWK</sequence>
<name>A0A9J6CGH4_POLVA</name>
<evidence type="ECO:0000313" key="2">
    <source>
        <dbReference type="EMBL" id="KAG5681281.1"/>
    </source>
</evidence>
<accession>A0A9J6CGH4</accession>
<dbReference type="GO" id="GO:0005813">
    <property type="term" value="C:centrosome"/>
    <property type="evidence" value="ECO:0007669"/>
    <property type="project" value="TreeGrafter"/>
</dbReference>
<dbReference type="GO" id="GO:0051299">
    <property type="term" value="P:centrosome separation"/>
    <property type="evidence" value="ECO:0007669"/>
    <property type="project" value="TreeGrafter"/>
</dbReference>
<organism evidence="2 3">
    <name type="scientific">Polypedilum vanderplanki</name>
    <name type="common">Sleeping chironomid midge</name>
    <dbReference type="NCBI Taxonomy" id="319348"/>
    <lineage>
        <taxon>Eukaryota</taxon>
        <taxon>Metazoa</taxon>
        <taxon>Ecdysozoa</taxon>
        <taxon>Arthropoda</taxon>
        <taxon>Hexapoda</taxon>
        <taxon>Insecta</taxon>
        <taxon>Pterygota</taxon>
        <taxon>Neoptera</taxon>
        <taxon>Endopterygota</taxon>
        <taxon>Diptera</taxon>
        <taxon>Nematocera</taxon>
        <taxon>Chironomoidea</taxon>
        <taxon>Chironomidae</taxon>
        <taxon>Chironominae</taxon>
        <taxon>Polypedilum</taxon>
        <taxon>Polypedilum</taxon>
    </lineage>
</organism>
<reference evidence="2" key="1">
    <citation type="submission" date="2021-03" db="EMBL/GenBank/DDBJ databases">
        <title>Chromosome level genome of the anhydrobiotic midge Polypedilum vanderplanki.</title>
        <authorList>
            <person name="Yoshida Y."/>
            <person name="Kikawada T."/>
            <person name="Gusev O."/>
        </authorList>
    </citation>
    <scope>NUCLEOTIDE SEQUENCE</scope>
    <source>
        <strain evidence="2">NIAS01</strain>
        <tissue evidence="2">Whole body or cell culture</tissue>
    </source>
</reference>
<dbReference type="AlphaFoldDB" id="A0A9J6CGH4"/>
<dbReference type="GO" id="GO:1902410">
    <property type="term" value="P:mitotic cytokinetic process"/>
    <property type="evidence" value="ECO:0007669"/>
    <property type="project" value="TreeGrafter"/>
</dbReference>
<feature type="coiled-coil region" evidence="1">
    <location>
        <begin position="303"/>
        <end position="399"/>
    </location>
</feature>
<evidence type="ECO:0000313" key="3">
    <source>
        <dbReference type="Proteomes" id="UP001107558"/>
    </source>
</evidence>
<gene>
    <name evidence="2" type="ORF">PVAND_010732</name>
</gene>
<dbReference type="PANTHER" id="PTHR34439">
    <property type="entry name" value="CENTROBIN"/>
    <property type="match status" value="1"/>
</dbReference>
<dbReference type="PANTHER" id="PTHR34439:SF1">
    <property type="entry name" value="CENTROBIN"/>
    <property type="match status" value="1"/>
</dbReference>
<dbReference type="GO" id="GO:0007099">
    <property type="term" value="P:centriole replication"/>
    <property type="evidence" value="ECO:0007669"/>
    <property type="project" value="InterPro"/>
</dbReference>
<dbReference type="GO" id="GO:0005814">
    <property type="term" value="C:centriole"/>
    <property type="evidence" value="ECO:0007669"/>
    <property type="project" value="TreeGrafter"/>
</dbReference>
<feature type="coiled-coil region" evidence="1">
    <location>
        <begin position="124"/>
        <end position="267"/>
    </location>
</feature>
<protein>
    <submittedName>
        <fullName evidence="2">Uncharacterized protein</fullName>
    </submittedName>
</protein>
<dbReference type="Proteomes" id="UP001107558">
    <property type="component" value="Chromosome 1"/>
</dbReference>
<keyword evidence="1" id="KW-0175">Coiled coil</keyword>
<evidence type="ECO:0000256" key="1">
    <source>
        <dbReference type="SAM" id="Coils"/>
    </source>
</evidence>
<keyword evidence="3" id="KW-1185">Reference proteome</keyword>